<dbReference type="EMBL" id="KL142373">
    <property type="protein sequence ID" value="KDR79176.1"/>
    <property type="molecule type" value="Genomic_DNA"/>
</dbReference>
<organism evidence="1 2">
    <name type="scientific">Galerina marginata (strain CBS 339.88)</name>
    <dbReference type="NCBI Taxonomy" id="685588"/>
    <lineage>
        <taxon>Eukaryota</taxon>
        <taxon>Fungi</taxon>
        <taxon>Dikarya</taxon>
        <taxon>Basidiomycota</taxon>
        <taxon>Agaricomycotina</taxon>
        <taxon>Agaricomycetes</taxon>
        <taxon>Agaricomycetidae</taxon>
        <taxon>Agaricales</taxon>
        <taxon>Agaricineae</taxon>
        <taxon>Strophariaceae</taxon>
        <taxon>Galerina</taxon>
    </lineage>
</organism>
<dbReference type="Proteomes" id="UP000027222">
    <property type="component" value="Unassembled WGS sequence"/>
</dbReference>
<gene>
    <name evidence="1" type="ORF">GALMADRAFT_1226231</name>
</gene>
<reference evidence="2" key="1">
    <citation type="journal article" date="2014" name="Proc. Natl. Acad. Sci. U.S.A.">
        <title>Extensive sampling of basidiomycete genomes demonstrates inadequacy of the white-rot/brown-rot paradigm for wood decay fungi.</title>
        <authorList>
            <person name="Riley R."/>
            <person name="Salamov A.A."/>
            <person name="Brown D.W."/>
            <person name="Nagy L.G."/>
            <person name="Floudas D."/>
            <person name="Held B.W."/>
            <person name="Levasseur A."/>
            <person name="Lombard V."/>
            <person name="Morin E."/>
            <person name="Otillar R."/>
            <person name="Lindquist E.A."/>
            <person name="Sun H."/>
            <person name="LaButti K.M."/>
            <person name="Schmutz J."/>
            <person name="Jabbour D."/>
            <person name="Luo H."/>
            <person name="Baker S.E."/>
            <person name="Pisabarro A.G."/>
            <person name="Walton J.D."/>
            <person name="Blanchette R.A."/>
            <person name="Henrissat B."/>
            <person name="Martin F."/>
            <person name="Cullen D."/>
            <person name="Hibbett D.S."/>
            <person name="Grigoriev I.V."/>
        </authorList>
    </citation>
    <scope>NUCLEOTIDE SEQUENCE [LARGE SCALE GENOMIC DNA]</scope>
    <source>
        <strain evidence="2">CBS 339.88</strain>
    </source>
</reference>
<evidence type="ECO:0000313" key="2">
    <source>
        <dbReference type="Proteomes" id="UP000027222"/>
    </source>
</evidence>
<accession>A0A067T7Q7</accession>
<evidence type="ECO:0000313" key="1">
    <source>
        <dbReference type="EMBL" id="KDR79176.1"/>
    </source>
</evidence>
<proteinExistence type="predicted"/>
<dbReference type="AlphaFoldDB" id="A0A067T7Q7"/>
<protein>
    <submittedName>
        <fullName evidence="1">Uncharacterized protein</fullName>
    </submittedName>
</protein>
<dbReference type="HOGENOM" id="CLU_2941912_0_0_1"/>
<keyword evidence="2" id="KW-1185">Reference proteome</keyword>
<name>A0A067T7Q7_GALM3</name>
<sequence length="60" mass="7300">MRPKFLSGISLAHFFHHPLANIHWHSKMPSHLRPVPHHRRHAERRGRVLYYFDQFGRHAQ</sequence>